<dbReference type="Proteomes" id="UP001319827">
    <property type="component" value="Chromosome"/>
</dbReference>
<evidence type="ECO:0000256" key="6">
    <source>
        <dbReference type="ARBA" id="ARBA00023316"/>
    </source>
</evidence>
<protein>
    <recommendedName>
        <fullName evidence="7">Endolytic murein transglycosylase</fullName>
        <ecNumber evidence="7">4.2.2.29</ecNumber>
    </recommendedName>
    <alternativeName>
        <fullName evidence="7">Peptidoglycan lytic transglycosylase</fullName>
    </alternativeName>
    <alternativeName>
        <fullName evidence="7">Peptidoglycan polymerization terminase</fullName>
    </alternativeName>
</protein>
<feature type="site" description="Important for catalytic activity" evidence="7">
    <location>
        <position position="218"/>
    </location>
</feature>
<reference evidence="8 9" key="2">
    <citation type="journal article" date="2021" name="Int. J. Syst. Evol. Microbiol.">
        <title>Isolation and Polyphasic Characterization of Desulfuromonas versatilis sp. Nov., an Electrogenic Bacteria Capable of Versatile Metabolism Isolated from a Graphene Oxide-Reducing Enrichment Culture.</title>
        <authorList>
            <person name="Xie L."/>
            <person name="Yoshida N."/>
            <person name="Ishii S."/>
            <person name="Meng L."/>
        </authorList>
    </citation>
    <scope>NUCLEOTIDE SEQUENCE [LARGE SCALE GENOMIC DNA]</scope>
    <source>
        <strain evidence="8 9">NIT-T3</strain>
    </source>
</reference>
<dbReference type="Gene3D" id="3.30.1490.480">
    <property type="entry name" value="Endolytic murein transglycosylase"/>
    <property type="match status" value="1"/>
</dbReference>
<sequence>MTRRHTITRAVLAATSFILIIPAVWFGSFLFQPIAPPQARTVTIASGTSFAKVAGILKDEGVIASAKRFTLLARLRGDAGRIKAGDYAFSAPATPGQVLDRLIAGDVIRRQITIIEGMALREIAQRLEAEGFGTSAEFLKLTGDPEFIAGLGIASPTLEGYLFPETYTVVAGISQKRLVELMVSQFQQRTGQELIEAARKRGFTLQQLVTLASIIQKEAGNLAEMPVISAVFHNRLKRGMMLQADPTVIYGIENFDGNLTRKHLETPTPYNTYRMKGLPPTPIASPGEDALRAAAFPADSPHLYFVARGDGTHVFAATLEEHNRNVRRYQLRR</sequence>
<dbReference type="EMBL" id="AP024355">
    <property type="protein sequence ID" value="BCR03533.1"/>
    <property type="molecule type" value="Genomic_DNA"/>
</dbReference>
<keyword evidence="2 7" id="KW-0812">Transmembrane</keyword>
<comment type="similarity">
    <text evidence="7">Belongs to the transglycosylase MltG family.</text>
</comment>
<dbReference type="NCBIfam" id="TIGR00247">
    <property type="entry name" value="endolytic transglycosylase MltG"/>
    <property type="match status" value="1"/>
</dbReference>
<comment type="catalytic activity">
    <reaction evidence="7">
        <text>a peptidoglycan chain = a peptidoglycan chain with N-acetyl-1,6-anhydromuramyl-[peptide] at the reducing end + a peptidoglycan chain with N-acetylglucosamine at the non-reducing end.</text>
        <dbReference type="EC" id="4.2.2.29"/>
    </reaction>
</comment>
<organism evidence="8 9">
    <name type="scientific">Desulfuromonas versatilis</name>
    <dbReference type="NCBI Taxonomy" id="2802975"/>
    <lineage>
        <taxon>Bacteria</taxon>
        <taxon>Pseudomonadati</taxon>
        <taxon>Thermodesulfobacteriota</taxon>
        <taxon>Desulfuromonadia</taxon>
        <taxon>Desulfuromonadales</taxon>
        <taxon>Desulfuromonadaceae</taxon>
        <taxon>Desulfuromonas</taxon>
    </lineage>
</organism>
<comment type="function">
    <text evidence="7">Functions as a peptidoglycan terminase that cleaves nascent peptidoglycan strands endolytically to terminate their elongation.</text>
</comment>
<dbReference type="EC" id="4.2.2.29" evidence="7"/>
<dbReference type="PANTHER" id="PTHR30518">
    <property type="entry name" value="ENDOLYTIC MUREIN TRANSGLYCOSYLASE"/>
    <property type="match status" value="1"/>
</dbReference>
<evidence type="ECO:0000313" key="8">
    <source>
        <dbReference type="EMBL" id="BCR03533.1"/>
    </source>
</evidence>
<dbReference type="GO" id="GO:0016829">
    <property type="term" value="F:lyase activity"/>
    <property type="evidence" value="ECO:0007669"/>
    <property type="project" value="UniProtKB-KW"/>
</dbReference>
<gene>
    <name evidence="8" type="primary">yceG</name>
    <name evidence="7" type="synonym">mltG</name>
    <name evidence="8" type="ORF">DESUT3_06020</name>
</gene>
<dbReference type="CDD" id="cd08010">
    <property type="entry name" value="MltG_like"/>
    <property type="match status" value="1"/>
</dbReference>
<keyword evidence="5 7" id="KW-0456">Lyase</keyword>
<accession>A0ABN6DTT2</accession>
<keyword evidence="4 7" id="KW-0472">Membrane</keyword>
<dbReference type="HAMAP" id="MF_02065">
    <property type="entry name" value="MltG"/>
    <property type="match status" value="1"/>
</dbReference>
<keyword evidence="3 7" id="KW-1133">Transmembrane helix</keyword>
<evidence type="ECO:0000256" key="2">
    <source>
        <dbReference type="ARBA" id="ARBA00022692"/>
    </source>
</evidence>
<name>A0ABN6DTT2_9BACT</name>
<evidence type="ECO:0000256" key="3">
    <source>
        <dbReference type="ARBA" id="ARBA00022989"/>
    </source>
</evidence>
<dbReference type="PANTHER" id="PTHR30518:SF2">
    <property type="entry name" value="ENDOLYTIC MUREIN TRANSGLYCOSYLASE"/>
    <property type="match status" value="1"/>
</dbReference>
<evidence type="ECO:0000256" key="5">
    <source>
        <dbReference type="ARBA" id="ARBA00023239"/>
    </source>
</evidence>
<dbReference type="Pfam" id="PF02618">
    <property type="entry name" value="YceG"/>
    <property type="match status" value="1"/>
</dbReference>
<evidence type="ECO:0000256" key="1">
    <source>
        <dbReference type="ARBA" id="ARBA00022475"/>
    </source>
</evidence>
<evidence type="ECO:0000256" key="4">
    <source>
        <dbReference type="ARBA" id="ARBA00023136"/>
    </source>
</evidence>
<evidence type="ECO:0000313" key="9">
    <source>
        <dbReference type="Proteomes" id="UP001319827"/>
    </source>
</evidence>
<keyword evidence="9" id="KW-1185">Reference proteome</keyword>
<evidence type="ECO:0000256" key="7">
    <source>
        <dbReference type="HAMAP-Rule" id="MF_02065"/>
    </source>
</evidence>
<dbReference type="Gene3D" id="3.30.160.60">
    <property type="entry name" value="Classic Zinc Finger"/>
    <property type="match status" value="1"/>
</dbReference>
<dbReference type="InterPro" id="IPR003770">
    <property type="entry name" value="MLTG-like"/>
</dbReference>
<dbReference type="RefSeq" id="WP_221251003.1">
    <property type="nucleotide sequence ID" value="NZ_AP024355.1"/>
</dbReference>
<keyword evidence="6 7" id="KW-0961">Cell wall biogenesis/degradation</keyword>
<reference evidence="8 9" key="1">
    <citation type="journal article" date="2016" name="C (Basel)">
        <title>Selective Growth of and Electricity Production by Marine Exoelectrogenic Bacteria in Self-Aggregated Hydrogel of Microbially Reduced Graphene Oxide.</title>
        <authorList>
            <person name="Yoshida N."/>
            <person name="Goto Y."/>
            <person name="Miyata Y."/>
        </authorList>
    </citation>
    <scope>NUCLEOTIDE SEQUENCE [LARGE SCALE GENOMIC DNA]</scope>
    <source>
        <strain evidence="8 9">NIT-T3</strain>
    </source>
</reference>
<keyword evidence="1 7" id="KW-1003">Cell membrane</keyword>
<proteinExistence type="inferred from homology"/>